<keyword evidence="1" id="KW-0732">Signal</keyword>
<sequence>MTRKNPICLILLTLILILLQSDMLHAMAAASGRECRSRCHDASTFCLNNCFETRPPYSPNPTCVQACHDFDVICTASCQAPHPVSVPADYPKKAVY</sequence>
<dbReference type="Proteomes" id="UP001443914">
    <property type="component" value="Unassembled WGS sequence"/>
</dbReference>
<accession>A0AAW1LJB3</accession>
<feature type="signal peptide" evidence="1">
    <location>
        <begin position="1"/>
        <end position="21"/>
    </location>
</feature>
<evidence type="ECO:0000256" key="1">
    <source>
        <dbReference type="SAM" id="SignalP"/>
    </source>
</evidence>
<evidence type="ECO:0000313" key="2">
    <source>
        <dbReference type="EMBL" id="KAK9733777.1"/>
    </source>
</evidence>
<proteinExistence type="predicted"/>
<keyword evidence="3" id="KW-1185">Reference proteome</keyword>
<evidence type="ECO:0000313" key="3">
    <source>
        <dbReference type="Proteomes" id="UP001443914"/>
    </source>
</evidence>
<comment type="caution">
    <text evidence="2">The sequence shown here is derived from an EMBL/GenBank/DDBJ whole genome shotgun (WGS) entry which is preliminary data.</text>
</comment>
<dbReference type="EMBL" id="JBDFQZ010000004">
    <property type="protein sequence ID" value="KAK9733777.1"/>
    <property type="molecule type" value="Genomic_DNA"/>
</dbReference>
<protein>
    <submittedName>
        <fullName evidence="2">Uncharacterized protein</fullName>
    </submittedName>
</protein>
<gene>
    <name evidence="2" type="ORF">RND81_04G091500</name>
</gene>
<reference evidence="2" key="1">
    <citation type="submission" date="2024-03" db="EMBL/GenBank/DDBJ databases">
        <title>WGS assembly of Saponaria officinalis var. Norfolk2.</title>
        <authorList>
            <person name="Jenkins J."/>
            <person name="Shu S."/>
            <person name="Grimwood J."/>
            <person name="Barry K."/>
            <person name="Goodstein D."/>
            <person name="Schmutz J."/>
            <person name="Leebens-Mack J."/>
            <person name="Osbourn A."/>
        </authorList>
    </citation>
    <scope>NUCLEOTIDE SEQUENCE [LARGE SCALE GENOMIC DNA]</scope>
    <source>
        <strain evidence="2">JIC</strain>
    </source>
</reference>
<organism evidence="2 3">
    <name type="scientific">Saponaria officinalis</name>
    <name type="common">Common soapwort</name>
    <name type="synonym">Lychnis saponaria</name>
    <dbReference type="NCBI Taxonomy" id="3572"/>
    <lineage>
        <taxon>Eukaryota</taxon>
        <taxon>Viridiplantae</taxon>
        <taxon>Streptophyta</taxon>
        <taxon>Embryophyta</taxon>
        <taxon>Tracheophyta</taxon>
        <taxon>Spermatophyta</taxon>
        <taxon>Magnoliopsida</taxon>
        <taxon>eudicotyledons</taxon>
        <taxon>Gunneridae</taxon>
        <taxon>Pentapetalae</taxon>
        <taxon>Caryophyllales</taxon>
        <taxon>Caryophyllaceae</taxon>
        <taxon>Caryophylleae</taxon>
        <taxon>Saponaria</taxon>
    </lineage>
</organism>
<dbReference type="AlphaFoldDB" id="A0AAW1LJB3"/>
<feature type="chain" id="PRO_5043385244" evidence="1">
    <location>
        <begin position="22"/>
        <end position="96"/>
    </location>
</feature>
<name>A0AAW1LJB3_SAPOF</name>